<evidence type="ECO:0000313" key="3">
    <source>
        <dbReference type="EMBL" id="CAK9009858.1"/>
    </source>
</evidence>
<proteinExistence type="predicted"/>
<name>A0ABP0J5Z8_9DINO</name>
<feature type="transmembrane region" description="Helical" evidence="1">
    <location>
        <begin position="81"/>
        <end position="100"/>
    </location>
</feature>
<dbReference type="Proteomes" id="UP001642484">
    <property type="component" value="Unassembled WGS sequence"/>
</dbReference>
<comment type="caution">
    <text evidence="2">The sequence shown here is derived from an EMBL/GenBank/DDBJ whole genome shotgun (WGS) entry which is preliminary data.</text>
</comment>
<dbReference type="PANTHER" id="PTHR34730:SF1">
    <property type="entry name" value="PARAQUAT-INDUCIBLE PROTEIN A"/>
    <property type="match status" value="1"/>
</dbReference>
<accession>A0ABP0J5Z8</accession>
<feature type="transmembrane region" description="Helical" evidence="1">
    <location>
        <begin position="21"/>
        <end position="47"/>
    </location>
</feature>
<dbReference type="PANTHER" id="PTHR34730">
    <property type="entry name" value="UNNAMED PRODUCT"/>
    <property type="match status" value="1"/>
</dbReference>
<evidence type="ECO:0000256" key="1">
    <source>
        <dbReference type="SAM" id="Phobius"/>
    </source>
</evidence>
<keyword evidence="1" id="KW-0472">Membrane</keyword>
<evidence type="ECO:0000313" key="2">
    <source>
        <dbReference type="EMBL" id="CAK9009825.1"/>
    </source>
</evidence>
<gene>
    <name evidence="2" type="ORF">CCMP2556_LOCUS9832</name>
    <name evidence="3" type="ORF">CCMP2556_LOCUS9845</name>
</gene>
<reference evidence="2 4" key="1">
    <citation type="submission" date="2024-02" db="EMBL/GenBank/DDBJ databases">
        <authorList>
            <person name="Chen Y."/>
            <person name="Shah S."/>
            <person name="Dougan E. K."/>
            <person name="Thang M."/>
            <person name="Chan C."/>
        </authorList>
    </citation>
    <scope>NUCLEOTIDE SEQUENCE [LARGE SCALE GENOMIC DNA]</scope>
</reference>
<evidence type="ECO:0000313" key="4">
    <source>
        <dbReference type="Proteomes" id="UP001642484"/>
    </source>
</evidence>
<sequence length="120" mass="13408">MLMMMCWFTPPSRLSVAKRQGLLNFLDAFGKWSLVDTFVMILFMVAFKFDLSAPDGPGILQDIFRESGDSATFGVQVDAMFGFYTFLIATFMSLVCGHVTTACHRYAHKLGEFAVEDDAP</sequence>
<protein>
    <submittedName>
        <fullName evidence="2">Uncharacterized protein</fullName>
    </submittedName>
</protein>
<organism evidence="2 4">
    <name type="scientific">Durusdinium trenchii</name>
    <dbReference type="NCBI Taxonomy" id="1381693"/>
    <lineage>
        <taxon>Eukaryota</taxon>
        <taxon>Sar</taxon>
        <taxon>Alveolata</taxon>
        <taxon>Dinophyceae</taxon>
        <taxon>Suessiales</taxon>
        <taxon>Symbiodiniaceae</taxon>
        <taxon>Durusdinium</taxon>
    </lineage>
</organism>
<dbReference type="EMBL" id="CAXAMN010004536">
    <property type="protein sequence ID" value="CAK9009825.1"/>
    <property type="molecule type" value="Genomic_DNA"/>
</dbReference>
<keyword evidence="1" id="KW-0812">Transmembrane</keyword>
<keyword evidence="4" id="KW-1185">Reference proteome</keyword>
<keyword evidence="1" id="KW-1133">Transmembrane helix</keyword>
<dbReference type="EMBL" id="CAXAMN010004547">
    <property type="protein sequence ID" value="CAK9009858.1"/>
    <property type="molecule type" value="Genomic_DNA"/>
</dbReference>